<gene>
    <name evidence="1" type="ORF">Cflav_PD0009</name>
</gene>
<name>B9XT47_PEDPL</name>
<accession>B9XT47</accession>
<protein>
    <submittedName>
        <fullName evidence="1">Uncharacterized protein</fullName>
    </submittedName>
</protein>
<organism evidence="1 2">
    <name type="scientific">Pedosphaera parvula (strain Ellin514)</name>
    <dbReference type="NCBI Taxonomy" id="320771"/>
    <lineage>
        <taxon>Bacteria</taxon>
        <taxon>Pseudomonadati</taxon>
        <taxon>Verrucomicrobiota</taxon>
        <taxon>Pedosphaerae</taxon>
        <taxon>Pedosphaerales</taxon>
        <taxon>Pedosphaeraceae</taxon>
        <taxon>Pedosphaera</taxon>
    </lineage>
</organism>
<keyword evidence="2" id="KW-1185">Reference proteome</keyword>
<comment type="caution">
    <text evidence="1">The sequence shown here is derived from an EMBL/GenBank/DDBJ whole genome shotgun (WGS) entry which is preliminary data.</text>
</comment>
<dbReference type="EMBL" id="ABOX02000097">
    <property type="protein sequence ID" value="EEF56982.1"/>
    <property type="molecule type" value="Genomic_DNA"/>
</dbReference>
<evidence type="ECO:0000313" key="2">
    <source>
        <dbReference type="Proteomes" id="UP000003688"/>
    </source>
</evidence>
<dbReference type="AlphaFoldDB" id="B9XT47"/>
<proteinExistence type="predicted"/>
<dbReference type="Proteomes" id="UP000003688">
    <property type="component" value="Unassembled WGS sequence"/>
</dbReference>
<evidence type="ECO:0000313" key="1">
    <source>
        <dbReference type="EMBL" id="EEF56982.1"/>
    </source>
</evidence>
<dbReference type="STRING" id="320771.Cflav_PD0009"/>
<sequence>MKWLSRLLLKIKIRRALARADGNSPEVRHSVKLFWASASVLYRTAVGPTAIIPIELAALQRLCEQPQIAELFFVILWIIPI</sequence>
<reference evidence="1 2" key="1">
    <citation type="journal article" date="2011" name="J. Bacteriol.">
        <title>Genome sequence of 'Pedosphaera parvula' Ellin514, an aerobic Verrucomicrobial isolate from pasture soil.</title>
        <authorList>
            <person name="Kant R."/>
            <person name="van Passel M.W."/>
            <person name="Sangwan P."/>
            <person name="Palva A."/>
            <person name="Lucas S."/>
            <person name="Copeland A."/>
            <person name="Lapidus A."/>
            <person name="Glavina Del Rio T."/>
            <person name="Dalin E."/>
            <person name="Tice H."/>
            <person name="Bruce D."/>
            <person name="Goodwin L."/>
            <person name="Pitluck S."/>
            <person name="Chertkov O."/>
            <person name="Larimer F.W."/>
            <person name="Land M.L."/>
            <person name="Hauser L."/>
            <person name="Brettin T.S."/>
            <person name="Detter J.C."/>
            <person name="Han S."/>
            <person name="de Vos W.M."/>
            <person name="Janssen P.H."/>
            <person name="Smidt H."/>
        </authorList>
    </citation>
    <scope>NUCLEOTIDE SEQUENCE [LARGE SCALE GENOMIC DNA]</scope>
    <source>
        <strain evidence="1 2">Ellin514</strain>
    </source>
</reference>